<reference evidence="1 2" key="3">
    <citation type="journal article" date="2022" name="Microbiol. Spectr.">
        <title>Folding features and dynamics of 3D genome architecture in plant fungal pathogens.</title>
        <authorList>
            <person name="Xia C."/>
        </authorList>
    </citation>
    <scope>NUCLEOTIDE SEQUENCE [LARGE SCALE GENOMIC DNA]</scope>
    <source>
        <strain evidence="1 2">93-210</strain>
    </source>
</reference>
<protein>
    <submittedName>
        <fullName evidence="1">Uncharacterized protein</fullName>
    </submittedName>
</protein>
<dbReference type="Proteomes" id="UP001060170">
    <property type="component" value="Chromosome 17"/>
</dbReference>
<evidence type="ECO:0000313" key="1">
    <source>
        <dbReference type="EMBL" id="KAI7936871.1"/>
    </source>
</evidence>
<gene>
    <name evidence="1" type="ORF">MJO28_015770</name>
</gene>
<evidence type="ECO:0000313" key="2">
    <source>
        <dbReference type="Proteomes" id="UP001060170"/>
    </source>
</evidence>
<proteinExistence type="predicted"/>
<comment type="caution">
    <text evidence="1">The sequence shown here is derived from an EMBL/GenBank/DDBJ whole genome shotgun (WGS) entry which is preliminary data.</text>
</comment>
<keyword evidence="2" id="KW-1185">Reference proteome</keyword>
<reference evidence="2" key="2">
    <citation type="journal article" date="2018" name="Mol. Plant Microbe Interact.">
        <title>Genome sequence resources for the wheat stripe rust pathogen (Puccinia striiformis f. sp. tritici) and the barley stripe rust pathogen (Puccinia striiformis f. sp. hordei).</title>
        <authorList>
            <person name="Xia C."/>
            <person name="Wang M."/>
            <person name="Yin C."/>
            <person name="Cornejo O.E."/>
            <person name="Hulbert S.H."/>
            <person name="Chen X."/>
        </authorList>
    </citation>
    <scope>NUCLEOTIDE SEQUENCE [LARGE SCALE GENOMIC DNA]</scope>
    <source>
        <strain evidence="2">93-210</strain>
    </source>
</reference>
<name>A0ACC0DPX6_9BASI</name>
<dbReference type="EMBL" id="CM045881">
    <property type="protein sequence ID" value="KAI7936871.1"/>
    <property type="molecule type" value="Genomic_DNA"/>
</dbReference>
<accession>A0ACC0DPX6</accession>
<reference evidence="2" key="1">
    <citation type="journal article" date="2018" name="BMC Genomics">
        <title>Genomic insights into host adaptation between the wheat stripe rust pathogen (Puccinia striiformis f. sp. tritici) and the barley stripe rust pathogen (Puccinia striiformis f. sp. hordei).</title>
        <authorList>
            <person name="Xia C."/>
            <person name="Wang M."/>
            <person name="Yin C."/>
            <person name="Cornejo O.E."/>
            <person name="Hulbert S.H."/>
            <person name="Chen X."/>
        </authorList>
    </citation>
    <scope>NUCLEOTIDE SEQUENCE [LARGE SCALE GENOMIC DNA]</scope>
    <source>
        <strain evidence="2">93-210</strain>
    </source>
</reference>
<organism evidence="1 2">
    <name type="scientific">Puccinia striiformis f. sp. tritici</name>
    <dbReference type="NCBI Taxonomy" id="168172"/>
    <lineage>
        <taxon>Eukaryota</taxon>
        <taxon>Fungi</taxon>
        <taxon>Dikarya</taxon>
        <taxon>Basidiomycota</taxon>
        <taxon>Pucciniomycotina</taxon>
        <taxon>Pucciniomycetes</taxon>
        <taxon>Pucciniales</taxon>
        <taxon>Pucciniaceae</taxon>
        <taxon>Puccinia</taxon>
    </lineage>
</organism>
<sequence>MLGLFSPVRWLCGFVSWLLFVFSFVASEVLVELGLKSMVDFKCGPSKFHLDHFGVFHHATTLPLVGQLIAIEFATIDQM</sequence>